<feature type="transmembrane region" description="Helical" evidence="9">
    <location>
        <begin position="143"/>
        <end position="165"/>
    </location>
</feature>
<feature type="non-terminal residue" evidence="10">
    <location>
        <position position="1"/>
    </location>
</feature>
<reference evidence="10 11" key="1">
    <citation type="journal article" date="2012" name="Genome Biol.">
        <title>The genome of the polar eukaryotic microalga coccomyxa subellipsoidea reveals traits of cold adaptation.</title>
        <authorList>
            <person name="Blanc G."/>
            <person name="Agarkova I."/>
            <person name="Grimwood J."/>
            <person name="Kuo A."/>
            <person name="Brueggeman A."/>
            <person name="Dunigan D."/>
            <person name="Gurnon J."/>
            <person name="Ladunga I."/>
            <person name="Lindquist E."/>
            <person name="Lucas S."/>
            <person name="Pangilinan J."/>
            <person name="Proschold T."/>
            <person name="Salamov A."/>
            <person name="Schmutz J."/>
            <person name="Weeks D."/>
            <person name="Yamada T."/>
            <person name="Claverie J.M."/>
            <person name="Grigoriev I."/>
            <person name="Van Etten J."/>
            <person name="Lomsadze A."/>
            <person name="Borodovsky M."/>
        </authorList>
    </citation>
    <scope>NUCLEOTIDE SEQUENCE [LARGE SCALE GENOMIC DNA]</scope>
    <source>
        <strain evidence="10 11">C-169</strain>
    </source>
</reference>
<keyword evidence="3" id="KW-0410">Iron transport</keyword>
<dbReference type="RefSeq" id="XP_005644660.1">
    <property type="nucleotide sequence ID" value="XM_005644603.1"/>
</dbReference>
<dbReference type="GO" id="GO:0006826">
    <property type="term" value="P:iron ion transport"/>
    <property type="evidence" value="ECO:0007669"/>
    <property type="project" value="UniProtKB-KW"/>
</dbReference>
<keyword evidence="3" id="KW-0408">Iron</keyword>
<comment type="caution">
    <text evidence="10">The sequence shown here is derived from an EMBL/GenBank/DDBJ whole genome shotgun (WGS) entry which is preliminary data.</text>
</comment>
<dbReference type="eggNOG" id="KOG4473">
    <property type="taxonomic scope" value="Eukaryota"/>
</dbReference>
<dbReference type="GO" id="GO:0030026">
    <property type="term" value="P:intracellular manganese ion homeostasis"/>
    <property type="evidence" value="ECO:0007669"/>
    <property type="project" value="InterPro"/>
</dbReference>
<keyword evidence="6 9" id="KW-1133">Transmembrane helix</keyword>
<protein>
    <submittedName>
        <fullName evidence="10">DUF125-domain-containing protein</fullName>
    </submittedName>
</protein>
<accession>I0YNZ7</accession>
<dbReference type="GO" id="GO:0005384">
    <property type="term" value="F:manganese ion transmembrane transporter activity"/>
    <property type="evidence" value="ECO:0007669"/>
    <property type="project" value="InterPro"/>
</dbReference>
<evidence type="ECO:0000256" key="3">
    <source>
        <dbReference type="ARBA" id="ARBA00022496"/>
    </source>
</evidence>
<keyword evidence="11" id="KW-1185">Reference proteome</keyword>
<organism evidence="10 11">
    <name type="scientific">Coccomyxa subellipsoidea (strain C-169)</name>
    <name type="common">Green microalga</name>
    <dbReference type="NCBI Taxonomy" id="574566"/>
    <lineage>
        <taxon>Eukaryota</taxon>
        <taxon>Viridiplantae</taxon>
        <taxon>Chlorophyta</taxon>
        <taxon>core chlorophytes</taxon>
        <taxon>Trebouxiophyceae</taxon>
        <taxon>Trebouxiophyceae incertae sedis</taxon>
        <taxon>Coccomyxaceae</taxon>
        <taxon>Coccomyxa</taxon>
        <taxon>Coccomyxa subellipsoidea</taxon>
    </lineage>
</organism>
<keyword evidence="7 9" id="KW-0472">Membrane</keyword>
<evidence type="ECO:0000256" key="1">
    <source>
        <dbReference type="ARBA" id="ARBA00004128"/>
    </source>
</evidence>
<evidence type="ECO:0000313" key="11">
    <source>
        <dbReference type="Proteomes" id="UP000007264"/>
    </source>
</evidence>
<evidence type="ECO:0000256" key="6">
    <source>
        <dbReference type="ARBA" id="ARBA00022989"/>
    </source>
</evidence>
<keyword evidence="3" id="KW-0406">Ion transport</keyword>
<sequence length="231" mass="23929">HFSQRAPWLRAAVLGANDGLVSVASLMLGVEGGTHELHPVVLAGVAGLVAGALSMAVGEFVSVSSQRDAEEADIEKERKEQAKGPAARQHELEELTAIYEDRGLSQGLARQVAEELTAKDVIRAHARDELGIDIDDMTNPYQAAASSALAFCIGAGLPLLAAAFIEDPKWRIVSVVLTSAAALLVFGIMGAVLGGAGVMKGGTRVLIGGLAAMGITYGFGRIFNKGTTALP</sequence>
<proteinExistence type="inferred from homology"/>
<dbReference type="InterPro" id="IPR008217">
    <property type="entry name" value="Ccc1_fam"/>
</dbReference>
<evidence type="ECO:0000313" key="10">
    <source>
        <dbReference type="EMBL" id="EIE20116.1"/>
    </source>
</evidence>
<name>I0YNZ7_COCSC</name>
<dbReference type="OrthoDB" id="509862at2759"/>
<dbReference type="AlphaFoldDB" id="I0YNZ7"/>
<evidence type="ECO:0000256" key="4">
    <source>
        <dbReference type="ARBA" id="ARBA00022554"/>
    </source>
</evidence>
<evidence type="ECO:0000256" key="9">
    <source>
        <dbReference type="SAM" id="Phobius"/>
    </source>
</evidence>
<dbReference type="CDD" id="cd02432">
    <property type="entry name" value="Nodulin-21_like_1"/>
    <property type="match status" value="1"/>
</dbReference>
<evidence type="ECO:0000256" key="7">
    <source>
        <dbReference type="ARBA" id="ARBA00023136"/>
    </source>
</evidence>
<comment type="subcellular location">
    <subcellularLocation>
        <location evidence="1">Vacuole membrane</location>
        <topology evidence="1">Multi-pass membrane protein</topology>
    </subcellularLocation>
</comment>
<evidence type="ECO:0000256" key="2">
    <source>
        <dbReference type="ARBA" id="ARBA00007049"/>
    </source>
</evidence>
<keyword evidence="4" id="KW-0926">Vacuole</keyword>
<dbReference type="GO" id="GO:0005774">
    <property type="term" value="C:vacuolar membrane"/>
    <property type="evidence" value="ECO:0007669"/>
    <property type="project" value="UniProtKB-SubCell"/>
</dbReference>
<feature type="transmembrane region" description="Helical" evidence="9">
    <location>
        <begin position="7"/>
        <end position="28"/>
    </location>
</feature>
<comment type="similarity">
    <text evidence="2">Belongs to the CCC1 family.</text>
</comment>
<gene>
    <name evidence="10" type="ORF">COCSUDRAFT_18908</name>
</gene>
<evidence type="ECO:0000256" key="5">
    <source>
        <dbReference type="ARBA" id="ARBA00022692"/>
    </source>
</evidence>
<keyword evidence="5 9" id="KW-0812">Transmembrane</keyword>
<dbReference type="GeneID" id="17038092"/>
<comment type="catalytic activity">
    <reaction evidence="8">
        <text>Fe(2+)(in) = Fe(2+)(out)</text>
        <dbReference type="Rhea" id="RHEA:28486"/>
        <dbReference type="ChEBI" id="CHEBI:29033"/>
    </reaction>
    <physiologicalReaction direction="left-to-right" evidence="8">
        <dbReference type="Rhea" id="RHEA:28487"/>
    </physiologicalReaction>
</comment>
<keyword evidence="3" id="KW-0813">Transport</keyword>
<dbReference type="EMBL" id="AGSI01000016">
    <property type="protein sequence ID" value="EIE20116.1"/>
    <property type="molecule type" value="Genomic_DNA"/>
</dbReference>
<feature type="transmembrane region" description="Helical" evidence="9">
    <location>
        <begin position="171"/>
        <end position="193"/>
    </location>
</feature>
<dbReference type="KEGG" id="csl:COCSUDRAFT_18908"/>
<dbReference type="PANTHER" id="PTHR31851">
    <property type="entry name" value="FE(2+)/MN(2+) TRANSPORTER PCL1"/>
    <property type="match status" value="1"/>
</dbReference>
<feature type="transmembrane region" description="Helical" evidence="9">
    <location>
        <begin position="40"/>
        <end position="61"/>
    </location>
</feature>
<dbReference type="Pfam" id="PF01988">
    <property type="entry name" value="VIT1"/>
    <property type="match status" value="1"/>
</dbReference>
<evidence type="ECO:0000256" key="8">
    <source>
        <dbReference type="ARBA" id="ARBA00044464"/>
    </source>
</evidence>
<dbReference type="Proteomes" id="UP000007264">
    <property type="component" value="Unassembled WGS sequence"/>
</dbReference>
<feature type="transmembrane region" description="Helical" evidence="9">
    <location>
        <begin position="205"/>
        <end position="223"/>
    </location>
</feature>